<feature type="domain" description="ER-bound oxygenase mpaB/mpaB'/Rubber oxygenase catalytic" evidence="2">
    <location>
        <begin position="54"/>
        <end position="229"/>
    </location>
</feature>
<accession>A0AAE4CUS5</accession>
<dbReference type="Proteomes" id="UP001183629">
    <property type="component" value="Unassembled WGS sequence"/>
</dbReference>
<dbReference type="PANTHER" id="PTHR36124">
    <property type="match status" value="1"/>
</dbReference>
<sequence>MRDRHRWLHRIARLDPVRDHVEIHRISAGFEFPWDYTRALEFALFRTYCVPSISALLAATGEFRRRPQKRYDDTALLMAEIAAHGYDSPRGRSALRVINRAHGHYAISNDDMRYVLSTFVHDPIDWISAYGWRPLHPHEKLAAYHYYRAVGTRMGIRDIPGTFDEFKTFKQRYEESHFVFAASNREIGDHTIALFASWFPAPLRPAARAGVRSLLSPEMLRAFGMRPAPPLLGAAVRAALHGRAYALRFFPARTESALARMPGNRTYPGYPAGYHPADLGAPPPGPDVPAHCRRATPSRPSPETPGG</sequence>
<organism evidence="3 4">
    <name type="scientific">Catenuloplanes niger</name>
    <dbReference type="NCBI Taxonomy" id="587534"/>
    <lineage>
        <taxon>Bacteria</taxon>
        <taxon>Bacillati</taxon>
        <taxon>Actinomycetota</taxon>
        <taxon>Actinomycetes</taxon>
        <taxon>Micromonosporales</taxon>
        <taxon>Micromonosporaceae</taxon>
        <taxon>Catenuloplanes</taxon>
    </lineage>
</organism>
<dbReference type="EMBL" id="JAVDYC010000001">
    <property type="protein sequence ID" value="MDR7325435.1"/>
    <property type="molecule type" value="Genomic_DNA"/>
</dbReference>
<dbReference type="InterPro" id="IPR018713">
    <property type="entry name" value="MPAB/Lcp_cat_dom"/>
</dbReference>
<gene>
    <name evidence="3" type="ORF">J2S44_005685</name>
</gene>
<proteinExistence type="predicted"/>
<comment type="caution">
    <text evidence="3">The sequence shown here is derived from an EMBL/GenBank/DDBJ whole genome shotgun (WGS) entry which is preliminary data.</text>
</comment>
<keyword evidence="4" id="KW-1185">Reference proteome</keyword>
<dbReference type="AlphaFoldDB" id="A0AAE4CUS5"/>
<evidence type="ECO:0000259" key="2">
    <source>
        <dbReference type="Pfam" id="PF09995"/>
    </source>
</evidence>
<evidence type="ECO:0000313" key="3">
    <source>
        <dbReference type="EMBL" id="MDR7325435.1"/>
    </source>
</evidence>
<dbReference type="GO" id="GO:0016491">
    <property type="term" value="F:oxidoreductase activity"/>
    <property type="evidence" value="ECO:0007669"/>
    <property type="project" value="InterPro"/>
</dbReference>
<dbReference type="InterPro" id="IPR046366">
    <property type="entry name" value="MPAB"/>
</dbReference>
<feature type="region of interest" description="Disordered" evidence="1">
    <location>
        <begin position="273"/>
        <end position="307"/>
    </location>
</feature>
<evidence type="ECO:0000313" key="4">
    <source>
        <dbReference type="Proteomes" id="UP001183629"/>
    </source>
</evidence>
<name>A0AAE4CUS5_9ACTN</name>
<protein>
    <recommendedName>
        <fullName evidence="2">ER-bound oxygenase mpaB/mpaB'/Rubber oxygenase catalytic domain-containing protein</fullName>
    </recommendedName>
</protein>
<dbReference type="PANTHER" id="PTHR36124:SF1">
    <property type="entry name" value="ER-BOUND OXYGENASE MPAB_MPAB'_RUBBER OXYGENASE CATALYTIC DOMAIN-CONTAINING PROTEIN"/>
    <property type="match status" value="1"/>
</dbReference>
<dbReference type="RefSeq" id="WP_310420160.1">
    <property type="nucleotide sequence ID" value="NZ_JAVDYC010000001.1"/>
</dbReference>
<dbReference type="Pfam" id="PF09995">
    <property type="entry name" value="MPAB_Lcp_cat"/>
    <property type="match status" value="1"/>
</dbReference>
<reference evidence="3 4" key="1">
    <citation type="submission" date="2023-07" db="EMBL/GenBank/DDBJ databases">
        <title>Sequencing the genomes of 1000 actinobacteria strains.</title>
        <authorList>
            <person name="Klenk H.-P."/>
        </authorList>
    </citation>
    <scope>NUCLEOTIDE SEQUENCE [LARGE SCALE GENOMIC DNA]</scope>
    <source>
        <strain evidence="3 4">DSM 44711</strain>
    </source>
</reference>
<evidence type="ECO:0000256" key="1">
    <source>
        <dbReference type="SAM" id="MobiDB-lite"/>
    </source>
</evidence>